<feature type="compositionally biased region" description="Pro residues" evidence="6">
    <location>
        <begin position="128"/>
        <end position="149"/>
    </location>
</feature>
<dbReference type="GO" id="GO:0006357">
    <property type="term" value="P:regulation of transcription by RNA polymerase II"/>
    <property type="evidence" value="ECO:0007669"/>
    <property type="project" value="TreeGrafter"/>
</dbReference>
<organism evidence="7 8">
    <name type="scientific">Tetrabaena socialis</name>
    <dbReference type="NCBI Taxonomy" id="47790"/>
    <lineage>
        <taxon>Eukaryota</taxon>
        <taxon>Viridiplantae</taxon>
        <taxon>Chlorophyta</taxon>
        <taxon>core chlorophytes</taxon>
        <taxon>Chlorophyceae</taxon>
        <taxon>CS clade</taxon>
        <taxon>Chlamydomonadales</taxon>
        <taxon>Tetrabaenaceae</taxon>
        <taxon>Tetrabaena</taxon>
    </lineage>
</organism>
<evidence type="ECO:0000256" key="1">
    <source>
        <dbReference type="ARBA" id="ARBA00004123"/>
    </source>
</evidence>
<protein>
    <submittedName>
        <fullName evidence="7">Uncharacterized protein</fullName>
    </submittedName>
</protein>
<dbReference type="GO" id="GO:0016592">
    <property type="term" value="C:mediator complex"/>
    <property type="evidence" value="ECO:0007669"/>
    <property type="project" value="InterPro"/>
</dbReference>
<keyword evidence="4" id="KW-0804">Transcription</keyword>
<comment type="subcellular location">
    <subcellularLocation>
        <location evidence="1">Nucleus</location>
    </subcellularLocation>
</comment>
<proteinExistence type="inferred from homology"/>
<evidence type="ECO:0000256" key="4">
    <source>
        <dbReference type="ARBA" id="ARBA00023163"/>
    </source>
</evidence>
<dbReference type="Proteomes" id="UP000236333">
    <property type="component" value="Unassembled WGS sequence"/>
</dbReference>
<evidence type="ECO:0000256" key="6">
    <source>
        <dbReference type="SAM" id="MobiDB-lite"/>
    </source>
</evidence>
<name>A0A2J8A5R1_9CHLO</name>
<evidence type="ECO:0000313" key="7">
    <source>
        <dbReference type="EMBL" id="PNH07864.1"/>
    </source>
</evidence>
<dbReference type="PANTHER" id="PTHR13130:SF4">
    <property type="entry name" value="MEDIATOR OF RNA POLYMERASE II TRANSCRIPTION SUBUNIT 27"/>
    <property type="match status" value="1"/>
</dbReference>
<keyword evidence="3" id="KW-0805">Transcription regulation</keyword>
<comment type="caution">
    <text evidence="7">The sequence shown here is derived from an EMBL/GenBank/DDBJ whole genome shotgun (WGS) entry which is preliminary data.</text>
</comment>
<dbReference type="EMBL" id="PGGS01000158">
    <property type="protein sequence ID" value="PNH07864.1"/>
    <property type="molecule type" value="Genomic_DNA"/>
</dbReference>
<feature type="compositionally biased region" description="Basic and acidic residues" evidence="6">
    <location>
        <begin position="110"/>
        <end position="123"/>
    </location>
</feature>
<dbReference type="GO" id="GO:0003713">
    <property type="term" value="F:transcription coactivator activity"/>
    <property type="evidence" value="ECO:0007669"/>
    <property type="project" value="TreeGrafter"/>
</dbReference>
<feature type="compositionally biased region" description="Gly residues" evidence="6">
    <location>
        <begin position="47"/>
        <end position="66"/>
    </location>
</feature>
<keyword evidence="5" id="KW-0539">Nucleus</keyword>
<sequence length="459" mass="45059">MAKGPPSSVRGRRVKSLDEEHRLIRSGWPRLSAALEVARTVNKAAAGRGGSSGGGGGGGGGGGSSSGGATAATAATAAAAAVQAHCRTVLQQLECAVTEELLPHLAAEADEARRAAKRQRTDGAEVGPAPPHPGGPSPTAPSAASPPLPAAAAASPTAAAASASAAAATSSSSSTAAADSQELLGVLLRLRLLGGGGAAAAAQAGGGGGGLGGMRLHPLDDGSNVLSLPSALTAAVVAAAAGGGGGGGLADVDRGLMAAGAARLATATQVRLLLPGVLAANVLLEGPGRAAPLRVVVDAADKAFDLDPWATPSTQVFRRLSALATRVLAYYLKRAPLSAAAAAAAPGPAPPPGLPPCPASAGGAALEDCLLWLLSCRDLFSKRCAATGRLMAWDPSVQYPVPPVFRAFMRPREELRLRAIDLSRVAAYHMHVAPVGELGWTEDVPAQALAAAGLGGSTA</sequence>
<evidence type="ECO:0000256" key="2">
    <source>
        <dbReference type="ARBA" id="ARBA00008048"/>
    </source>
</evidence>
<gene>
    <name evidence="7" type="ORF">TSOC_005647</name>
</gene>
<feature type="region of interest" description="Disordered" evidence="6">
    <location>
        <begin position="110"/>
        <end position="151"/>
    </location>
</feature>
<comment type="similarity">
    <text evidence="2">Belongs to the Mediator complex subunit 27 family.</text>
</comment>
<evidence type="ECO:0000313" key="8">
    <source>
        <dbReference type="Proteomes" id="UP000236333"/>
    </source>
</evidence>
<dbReference type="PANTHER" id="PTHR13130">
    <property type="entry name" value="34 KDA TRANSCRIPTIONAL CO-ACTIVATOR-RELATED"/>
    <property type="match status" value="1"/>
</dbReference>
<reference evidence="7 8" key="1">
    <citation type="journal article" date="2017" name="Mol. Biol. Evol.">
        <title>The 4-celled Tetrabaena socialis nuclear genome reveals the essential components for genetic control of cell number at the origin of multicellularity in the volvocine lineage.</title>
        <authorList>
            <person name="Featherston J."/>
            <person name="Arakaki Y."/>
            <person name="Hanschen E.R."/>
            <person name="Ferris P.J."/>
            <person name="Michod R.E."/>
            <person name="Olson B.J.S.C."/>
            <person name="Nozaki H."/>
            <person name="Durand P.M."/>
        </authorList>
    </citation>
    <scope>NUCLEOTIDE SEQUENCE [LARGE SCALE GENOMIC DNA]</scope>
    <source>
        <strain evidence="7 8">NIES-571</strain>
    </source>
</reference>
<dbReference type="InterPro" id="IPR021627">
    <property type="entry name" value="Mediator_Med27"/>
</dbReference>
<keyword evidence="8" id="KW-1185">Reference proteome</keyword>
<feature type="region of interest" description="Disordered" evidence="6">
    <location>
        <begin position="44"/>
        <end position="69"/>
    </location>
</feature>
<evidence type="ECO:0000256" key="5">
    <source>
        <dbReference type="ARBA" id="ARBA00023242"/>
    </source>
</evidence>
<dbReference type="AlphaFoldDB" id="A0A2J8A5R1"/>
<accession>A0A2J8A5R1</accession>
<evidence type="ECO:0000256" key="3">
    <source>
        <dbReference type="ARBA" id="ARBA00023015"/>
    </source>
</evidence>
<dbReference type="OrthoDB" id="547167at2759"/>